<dbReference type="Proteomes" id="UP001054857">
    <property type="component" value="Unassembled WGS sequence"/>
</dbReference>
<feature type="compositionally biased region" description="Pro residues" evidence="1">
    <location>
        <begin position="26"/>
        <end position="39"/>
    </location>
</feature>
<evidence type="ECO:0000256" key="1">
    <source>
        <dbReference type="SAM" id="MobiDB-lite"/>
    </source>
</evidence>
<feature type="compositionally biased region" description="Low complexity" evidence="1">
    <location>
        <begin position="40"/>
        <end position="58"/>
    </location>
</feature>
<reference evidence="2 3" key="1">
    <citation type="journal article" date="2021" name="Sci. Rep.">
        <title>Genome sequencing of the multicellular alga Astrephomene provides insights into convergent evolution of germ-soma differentiation.</title>
        <authorList>
            <person name="Yamashita S."/>
            <person name="Yamamoto K."/>
            <person name="Matsuzaki R."/>
            <person name="Suzuki S."/>
            <person name="Yamaguchi H."/>
            <person name="Hirooka S."/>
            <person name="Minakuchi Y."/>
            <person name="Miyagishima S."/>
            <person name="Kawachi M."/>
            <person name="Toyoda A."/>
            <person name="Nozaki H."/>
        </authorList>
    </citation>
    <scope>NUCLEOTIDE SEQUENCE [LARGE SCALE GENOMIC DNA]</scope>
    <source>
        <strain evidence="2 3">NIES-4017</strain>
    </source>
</reference>
<protein>
    <submittedName>
        <fullName evidence="2">Uncharacterized protein</fullName>
    </submittedName>
</protein>
<keyword evidence="3" id="KW-1185">Reference proteome</keyword>
<dbReference type="AlphaFoldDB" id="A0AAD3HK95"/>
<name>A0AAD3HK95_9CHLO</name>
<proteinExistence type="predicted"/>
<evidence type="ECO:0000313" key="2">
    <source>
        <dbReference type="EMBL" id="GFR43701.1"/>
    </source>
</evidence>
<accession>A0AAD3HK95</accession>
<dbReference type="EMBL" id="BMAR01000006">
    <property type="protein sequence ID" value="GFR43701.1"/>
    <property type="molecule type" value="Genomic_DNA"/>
</dbReference>
<gene>
    <name evidence="2" type="ORF">Agub_g4811</name>
</gene>
<feature type="non-terminal residue" evidence="2">
    <location>
        <position position="198"/>
    </location>
</feature>
<feature type="non-terminal residue" evidence="2">
    <location>
        <position position="1"/>
    </location>
</feature>
<sequence>GAYGGGGEGSVEEAAEGLMRAAGLQPPGPPEPARPPRAPAPTTTPTLTAAPTTTQRLPGVLPAHPARLLLMQSAAAAGGHGSPAGGHGGSPSPLLRLGRGASLFRAEANEAGVRSVENGLIPAKMVRVRLLHYLIAKLVGLGGFDPDPLSSVDPDPASLPHMPLALGEELLSLASAAERSRMAFAFGAMKGGAGGGAQ</sequence>
<organism evidence="2 3">
    <name type="scientific">Astrephomene gubernaculifera</name>
    <dbReference type="NCBI Taxonomy" id="47775"/>
    <lineage>
        <taxon>Eukaryota</taxon>
        <taxon>Viridiplantae</taxon>
        <taxon>Chlorophyta</taxon>
        <taxon>core chlorophytes</taxon>
        <taxon>Chlorophyceae</taxon>
        <taxon>CS clade</taxon>
        <taxon>Chlamydomonadales</taxon>
        <taxon>Astrephomenaceae</taxon>
        <taxon>Astrephomene</taxon>
    </lineage>
</organism>
<evidence type="ECO:0000313" key="3">
    <source>
        <dbReference type="Proteomes" id="UP001054857"/>
    </source>
</evidence>
<feature type="region of interest" description="Disordered" evidence="1">
    <location>
        <begin position="1"/>
        <end position="59"/>
    </location>
</feature>
<comment type="caution">
    <text evidence="2">The sequence shown here is derived from an EMBL/GenBank/DDBJ whole genome shotgun (WGS) entry which is preliminary data.</text>
</comment>